<evidence type="ECO:0000313" key="1">
    <source>
        <dbReference type="EMBL" id="TDN89833.1"/>
    </source>
</evidence>
<sequence>MKITEVINVKNAAGKSVTLQHLVPGITYLDYGFTHLPRSFNGYRVKDTDRTAVKQSDGTFKLSESSDVYKVS</sequence>
<reference evidence="1 2" key="1">
    <citation type="submission" date="2019-03" db="EMBL/GenBank/DDBJ databases">
        <title>Genomic Encyclopedia of Type Strains, Phase IV (KMG-IV): sequencing the most valuable type-strain genomes for metagenomic binning, comparative biology and taxonomic classification.</title>
        <authorList>
            <person name="Goeker M."/>
        </authorList>
    </citation>
    <scope>NUCLEOTIDE SEQUENCE [LARGE SCALE GENOMIC DNA]</scope>
    <source>
        <strain evidence="1 2">DSM 18555</strain>
    </source>
</reference>
<comment type="caution">
    <text evidence="1">The sequence shown here is derived from an EMBL/GenBank/DDBJ whole genome shotgun (WGS) entry which is preliminary data.</text>
</comment>
<dbReference type="Proteomes" id="UP000294737">
    <property type="component" value="Unassembled WGS sequence"/>
</dbReference>
<protein>
    <submittedName>
        <fullName evidence="1">Uncharacterized protein</fullName>
    </submittedName>
</protein>
<accession>A0A4R6G5W7</accession>
<evidence type="ECO:0000313" key="2">
    <source>
        <dbReference type="Proteomes" id="UP000294737"/>
    </source>
</evidence>
<gene>
    <name evidence="1" type="ORF">EV677_1897</name>
</gene>
<name>A0A4R6G5W7_9BURK</name>
<dbReference type="AlphaFoldDB" id="A0A4R6G5W7"/>
<keyword evidence="2" id="KW-1185">Reference proteome</keyword>
<dbReference type="RefSeq" id="WP_112991927.1">
    <property type="nucleotide sequence ID" value="NZ_PTLZ01000002.1"/>
</dbReference>
<proteinExistence type="predicted"/>
<organism evidence="1 2">
    <name type="scientific">Herminiimonas fonticola</name>
    <dbReference type="NCBI Taxonomy" id="303380"/>
    <lineage>
        <taxon>Bacteria</taxon>
        <taxon>Pseudomonadati</taxon>
        <taxon>Pseudomonadota</taxon>
        <taxon>Betaproteobacteria</taxon>
        <taxon>Burkholderiales</taxon>
        <taxon>Oxalobacteraceae</taxon>
        <taxon>Herminiimonas</taxon>
    </lineage>
</organism>
<dbReference type="EMBL" id="SNWF01000005">
    <property type="protein sequence ID" value="TDN89833.1"/>
    <property type="molecule type" value="Genomic_DNA"/>
</dbReference>
<dbReference type="OrthoDB" id="8779065at2"/>